<evidence type="ECO:0000256" key="3">
    <source>
        <dbReference type="ARBA" id="ARBA00022691"/>
    </source>
</evidence>
<comment type="caution">
    <text evidence="4">Lacks conserved residue(s) required for the propagation of feature annotation.</text>
</comment>
<comment type="function">
    <text evidence="4">Methyltransferase required for the conversion of demethylmenaquinol (DMKH2) to menaquinol (MKH2).</text>
</comment>
<accession>A0A6J4S0Y7</accession>
<protein>
    <recommendedName>
        <fullName evidence="4">Demethylmenaquinone methyltransferase</fullName>
        <ecNumber evidence="4">2.1.1.163</ecNumber>
    </recommendedName>
</protein>
<reference evidence="5" key="1">
    <citation type="submission" date="2020-02" db="EMBL/GenBank/DDBJ databases">
        <authorList>
            <person name="Meier V. D."/>
        </authorList>
    </citation>
    <scope>NUCLEOTIDE SEQUENCE</scope>
    <source>
        <strain evidence="5">AVDCRST_MAG02</strain>
    </source>
</reference>
<dbReference type="PROSITE" id="PS51608">
    <property type="entry name" value="SAM_MT_UBIE"/>
    <property type="match status" value="1"/>
</dbReference>
<feature type="binding site" evidence="4">
    <location>
        <position position="74"/>
    </location>
    <ligand>
        <name>S-adenosyl-L-methionine</name>
        <dbReference type="ChEBI" id="CHEBI:59789"/>
    </ligand>
</feature>
<dbReference type="Pfam" id="PF01209">
    <property type="entry name" value="Ubie_methyltran"/>
    <property type="match status" value="1"/>
</dbReference>
<gene>
    <name evidence="4" type="primary">menG</name>
    <name evidence="5" type="ORF">AVDCRST_MAG02-4767</name>
</gene>
<evidence type="ECO:0000313" key="5">
    <source>
        <dbReference type="EMBL" id="CAA9482498.1"/>
    </source>
</evidence>
<dbReference type="GO" id="GO:0009234">
    <property type="term" value="P:menaquinone biosynthetic process"/>
    <property type="evidence" value="ECO:0007669"/>
    <property type="project" value="UniProtKB-UniRule"/>
</dbReference>
<dbReference type="EC" id="2.1.1.163" evidence="4"/>
<sequence>MTGPSSPRRTAGEGLPSGEERARLVREMFDRIAGRYELLNAVMTAGLYKLWNRKVVRATGLRPGGDALDLACGTGSLTRALAGAVGPTGSVLGVDFSPEMLRAARARPAKNAEYRLGDATDLADVPTGRFDAVTIAYGARNIPDLDGLFAEMNRVLRPGGRAVCLEIARPRGKLSGAFYGLWFDRIVPKVGGLISGDAQAYAYLPQSVKAFVAPDELAVIMGRNGLQNVTWDRLGGGIITLHSGTGSLDGPR</sequence>
<dbReference type="UniPathway" id="UPA00079">
    <property type="reaction ID" value="UER00169"/>
</dbReference>
<dbReference type="HAMAP" id="MF_01813">
    <property type="entry name" value="MenG_UbiE_methyltr"/>
    <property type="match status" value="1"/>
</dbReference>
<dbReference type="GO" id="GO:0032259">
    <property type="term" value="P:methylation"/>
    <property type="evidence" value="ECO:0007669"/>
    <property type="project" value="UniProtKB-KW"/>
</dbReference>
<name>A0A6J4S0Y7_9ACTN</name>
<evidence type="ECO:0000256" key="2">
    <source>
        <dbReference type="ARBA" id="ARBA00022679"/>
    </source>
</evidence>
<dbReference type="PANTHER" id="PTHR43591">
    <property type="entry name" value="METHYLTRANSFERASE"/>
    <property type="match status" value="1"/>
</dbReference>
<dbReference type="EMBL" id="CADCVH010000130">
    <property type="protein sequence ID" value="CAA9482498.1"/>
    <property type="molecule type" value="Genomic_DNA"/>
</dbReference>
<comment type="similarity">
    <text evidence="4">Belongs to the class I-like SAM-binding methyltransferase superfamily. MenG/UbiE family.</text>
</comment>
<dbReference type="PANTHER" id="PTHR43591:SF24">
    <property type="entry name" value="2-METHOXY-6-POLYPRENYL-1,4-BENZOQUINOL METHYLASE, MITOCHONDRIAL"/>
    <property type="match status" value="1"/>
</dbReference>
<dbReference type="InterPro" id="IPR029063">
    <property type="entry name" value="SAM-dependent_MTases_sf"/>
</dbReference>
<dbReference type="NCBIfam" id="TIGR01934">
    <property type="entry name" value="MenG_MenH_UbiE"/>
    <property type="match status" value="1"/>
</dbReference>
<evidence type="ECO:0000256" key="4">
    <source>
        <dbReference type="HAMAP-Rule" id="MF_01813"/>
    </source>
</evidence>
<dbReference type="InterPro" id="IPR004033">
    <property type="entry name" value="UbiE/COQ5_MeTrFase"/>
</dbReference>
<comment type="pathway">
    <text evidence="4">Quinol/quinone metabolism; menaquinone biosynthesis; menaquinol from 1,4-dihydroxy-2-naphthoate: step 2/2.</text>
</comment>
<keyword evidence="4" id="KW-0474">Menaquinone biosynthesis</keyword>
<dbReference type="SUPFAM" id="SSF53335">
    <property type="entry name" value="S-adenosyl-L-methionine-dependent methyltransferases"/>
    <property type="match status" value="1"/>
</dbReference>
<dbReference type="Gene3D" id="3.40.50.150">
    <property type="entry name" value="Vaccinia Virus protein VP39"/>
    <property type="match status" value="1"/>
</dbReference>
<keyword evidence="2 4" id="KW-0808">Transferase</keyword>
<dbReference type="AlphaFoldDB" id="A0A6J4S0Y7"/>
<organism evidence="5">
    <name type="scientific">uncultured Rubrobacteraceae bacterium</name>
    <dbReference type="NCBI Taxonomy" id="349277"/>
    <lineage>
        <taxon>Bacteria</taxon>
        <taxon>Bacillati</taxon>
        <taxon>Actinomycetota</taxon>
        <taxon>Rubrobacteria</taxon>
        <taxon>Rubrobacterales</taxon>
        <taxon>Rubrobacteraceae</taxon>
        <taxon>environmental samples</taxon>
    </lineage>
</organism>
<keyword evidence="1 4" id="KW-0489">Methyltransferase</keyword>
<feature type="binding site" evidence="4">
    <location>
        <begin position="118"/>
        <end position="119"/>
    </location>
    <ligand>
        <name>S-adenosyl-L-methionine</name>
        <dbReference type="ChEBI" id="CHEBI:59789"/>
    </ligand>
</feature>
<evidence type="ECO:0000256" key="1">
    <source>
        <dbReference type="ARBA" id="ARBA00022603"/>
    </source>
</evidence>
<feature type="binding site" evidence="4">
    <location>
        <position position="95"/>
    </location>
    <ligand>
        <name>S-adenosyl-L-methionine</name>
        <dbReference type="ChEBI" id="CHEBI:59789"/>
    </ligand>
</feature>
<dbReference type="CDD" id="cd02440">
    <property type="entry name" value="AdoMet_MTases"/>
    <property type="match status" value="1"/>
</dbReference>
<comment type="catalytic activity">
    <reaction evidence="4">
        <text>a 2-demethylmenaquinol + S-adenosyl-L-methionine = a menaquinol + S-adenosyl-L-homocysteine + H(+)</text>
        <dbReference type="Rhea" id="RHEA:42640"/>
        <dbReference type="Rhea" id="RHEA-COMP:9539"/>
        <dbReference type="Rhea" id="RHEA-COMP:9563"/>
        <dbReference type="ChEBI" id="CHEBI:15378"/>
        <dbReference type="ChEBI" id="CHEBI:18151"/>
        <dbReference type="ChEBI" id="CHEBI:55437"/>
        <dbReference type="ChEBI" id="CHEBI:57856"/>
        <dbReference type="ChEBI" id="CHEBI:59789"/>
        <dbReference type="EC" id="2.1.1.163"/>
    </reaction>
</comment>
<proteinExistence type="inferred from homology"/>
<keyword evidence="3 4" id="KW-0949">S-adenosyl-L-methionine</keyword>
<dbReference type="GO" id="GO:0043770">
    <property type="term" value="F:demethylmenaquinone methyltransferase activity"/>
    <property type="evidence" value="ECO:0007669"/>
    <property type="project" value="UniProtKB-UniRule"/>
</dbReference>